<dbReference type="OMA" id="INAHREQ"/>
<dbReference type="Pfam" id="PF18803">
    <property type="entry name" value="CxC2"/>
    <property type="match status" value="1"/>
</dbReference>
<feature type="domain" description="CxC2-like cysteine cluster KDZ transposase-associated" evidence="2">
    <location>
        <begin position="201"/>
        <end position="306"/>
    </location>
</feature>
<accession>A0A284RL85</accession>
<feature type="compositionally biased region" description="Polar residues" evidence="1">
    <location>
        <begin position="21"/>
        <end position="30"/>
    </location>
</feature>
<dbReference type="EMBL" id="FUEG01000010">
    <property type="protein sequence ID" value="SJL09511.1"/>
    <property type="molecule type" value="Genomic_DNA"/>
</dbReference>
<feature type="compositionally biased region" description="Basic residues" evidence="1">
    <location>
        <begin position="1"/>
        <end position="11"/>
    </location>
</feature>
<dbReference type="OrthoDB" id="3257338at2759"/>
<dbReference type="PANTHER" id="PTHR33096">
    <property type="entry name" value="CXC2 DOMAIN-CONTAINING PROTEIN"/>
    <property type="match status" value="1"/>
</dbReference>
<organism evidence="3 4">
    <name type="scientific">Armillaria ostoyae</name>
    <name type="common">Armillaria root rot fungus</name>
    <dbReference type="NCBI Taxonomy" id="47428"/>
    <lineage>
        <taxon>Eukaryota</taxon>
        <taxon>Fungi</taxon>
        <taxon>Dikarya</taxon>
        <taxon>Basidiomycota</taxon>
        <taxon>Agaricomycotina</taxon>
        <taxon>Agaricomycetes</taxon>
        <taxon>Agaricomycetidae</taxon>
        <taxon>Agaricales</taxon>
        <taxon>Marasmiineae</taxon>
        <taxon>Physalacriaceae</taxon>
        <taxon>Armillaria</taxon>
    </lineage>
</organism>
<name>A0A284RL85_ARMOS</name>
<dbReference type="Pfam" id="PF18758">
    <property type="entry name" value="KDZ"/>
    <property type="match status" value="1"/>
</dbReference>
<gene>
    <name evidence="3" type="ORF">ARMOST_12889</name>
</gene>
<proteinExistence type="predicted"/>
<dbReference type="InterPro" id="IPR040521">
    <property type="entry name" value="KDZ"/>
</dbReference>
<dbReference type="InterPro" id="IPR041457">
    <property type="entry name" value="CxC2_KDZ-assoc"/>
</dbReference>
<keyword evidence="4" id="KW-1185">Reference proteome</keyword>
<evidence type="ECO:0000259" key="2">
    <source>
        <dbReference type="Pfam" id="PF18803"/>
    </source>
</evidence>
<protein>
    <recommendedName>
        <fullName evidence="2">CxC2-like cysteine cluster KDZ transposase-associated domain-containing protein</fullName>
    </recommendedName>
</protein>
<feature type="region of interest" description="Disordered" evidence="1">
    <location>
        <begin position="1"/>
        <end position="54"/>
    </location>
</feature>
<reference evidence="4" key="1">
    <citation type="journal article" date="2017" name="Nat. Ecol. Evol.">
        <title>Genome expansion and lineage-specific genetic innovations in the forest pathogenic fungi Armillaria.</title>
        <authorList>
            <person name="Sipos G."/>
            <person name="Prasanna A.N."/>
            <person name="Walter M.C."/>
            <person name="O'Connor E."/>
            <person name="Balint B."/>
            <person name="Krizsan K."/>
            <person name="Kiss B."/>
            <person name="Hess J."/>
            <person name="Varga T."/>
            <person name="Slot J."/>
            <person name="Riley R."/>
            <person name="Boka B."/>
            <person name="Rigling D."/>
            <person name="Barry K."/>
            <person name="Lee J."/>
            <person name="Mihaltcheva S."/>
            <person name="LaButti K."/>
            <person name="Lipzen A."/>
            <person name="Waldron R."/>
            <person name="Moloney N.M."/>
            <person name="Sperisen C."/>
            <person name="Kredics L."/>
            <person name="Vagvoelgyi C."/>
            <person name="Patrignani A."/>
            <person name="Fitzpatrick D."/>
            <person name="Nagy I."/>
            <person name="Doyle S."/>
            <person name="Anderson J.B."/>
            <person name="Grigoriev I.V."/>
            <person name="Gueldener U."/>
            <person name="Muensterkoetter M."/>
            <person name="Nagy L.G."/>
        </authorList>
    </citation>
    <scope>NUCLEOTIDE SEQUENCE [LARGE SCALE GENOMIC DNA]</scope>
    <source>
        <strain evidence="4">C18/9</strain>
    </source>
</reference>
<evidence type="ECO:0000313" key="4">
    <source>
        <dbReference type="Proteomes" id="UP000219338"/>
    </source>
</evidence>
<evidence type="ECO:0000313" key="3">
    <source>
        <dbReference type="EMBL" id="SJL09511.1"/>
    </source>
</evidence>
<dbReference type="AlphaFoldDB" id="A0A284RL85"/>
<dbReference type="Proteomes" id="UP000219338">
    <property type="component" value="Unassembled WGS sequence"/>
</dbReference>
<dbReference type="PANTHER" id="PTHR33096:SF1">
    <property type="entry name" value="CXC1-LIKE CYSTEINE CLUSTER ASSOCIATED WITH KDZ TRANSPOSASES DOMAIN-CONTAINING PROTEIN"/>
    <property type="match status" value="1"/>
</dbReference>
<evidence type="ECO:0000256" key="1">
    <source>
        <dbReference type="SAM" id="MobiDB-lite"/>
    </source>
</evidence>
<sequence length="1038" mass="118682">MWNYNPKKHGKSGPAWDVTVSDGTNNQPSAPATERYQHTHFSTKTKAGPTGERVRPSIRRSTVTLAALESEHPVTEDLYPSIVDLSSGSFLDPDYVPSAEVLEGIEETETITRAERPLGDHLLLVWSSQHSEFLNEILKLDAFKTEDNACEVCKVDSGLFCCLSCVDTRCLCQTCMVAAHEGLPLHRIEEWCSSFFRKTTLAQLGLKYELGHEYRTPCLFPAIVPDFVVVDTEGIHTVNMAFCNCTQGIPWHIQLLHQRLFPATTIYPHSAFTFRVLHLFQLLSFMSKVSAYEFYHTLARLTDNSGMHAPPDCYQAFLRVLREWHHIRALKRFGRGHEPEGIQGTKQGELALRCPACPQPSINLPPDWNQNLATRWLYRLFLAIDANFQLRRLNISSDRSDPGLNLGYAYFVDETAFRNHIDMFGKVIPEEEKSTCNNHDAVKLANSRGGHGAMVCGRHDMKRPLSVGDLQKGERYLNMDYFVLSTLTDDTPPDLVISYDIACQWHKNFFARISEYPELLRPKQLERNILYLVPKFHLPAHILKCRDDFSFNFSAKVGRTDGEAPERGWAATNALAASTKEMGPGARRDTLDDHFGDYNWRKIITLAETLCGRLKEAVKARLEHVEEFIGYEDALQAEHSESVHSWRQIVLLWESDRTQPNPFSPTLRPVTENAVRLELARQEKIASAVEIRHDVSPSELIAQGLQLEEAQVRLQCDINALGSHSTDLQRTKVQAQDNRIQRKIEAWIEVQKIYMPRTTLLRTWDEDRRAIGTTVPPSKIPLYLSSAALRLNTIDLTTQSTVVDDEWRLRIAQANDTLAALREHLLLKSYLTAWRQRFSRGQRYGTKANTLFHRVEAKIAADVAKYQRIYKALSSMSVKLQRSEWQGILRPLKNEDVRGLDQYNELTSEGHRNLAWIWKTNLQGRDKGLQEALRMEWCKSRARAQRWQEECDLLIEELRRVQVTFACYAKQWTKRAEFSSLPGARAYAFRQAALWSELHADAEAKWLDIQTSLDLNSSKHSVATTDLDNRIINEVDSV</sequence>